<comment type="subcellular location">
    <subcellularLocation>
        <location evidence="6">Cytoplasm</location>
    </subcellularLocation>
</comment>
<dbReference type="InterPro" id="IPR013324">
    <property type="entry name" value="RNA_pol_sigma_r3/r4-like"/>
</dbReference>
<gene>
    <name evidence="6 9" type="primary">fliA</name>
    <name evidence="9" type="ORF">HCU01_16220</name>
    <name evidence="10" type="ORF">SAMN05660971_02213</name>
</gene>
<dbReference type="GO" id="GO:0005737">
    <property type="term" value="C:cytoplasm"/>
    <property type="evidence" value="ECO:0007669"/>
    <property type="project" value="UniProtKB-SubCell"/>
</dbReference>
<dbReference type="Pfam" id="PF04545">
    <property type="entry name" value="Sigma70_r4"/>
    <property type="match status" value="1"/>
</dbReference>
<evidence type="ECO:0000256" key="4">
    <source>
        <dbReference type="ARBA" id="ARBA00023125"/>
    </source>
</evidence>
<dbReference type="InterPro" id="IPR014284">
    <property type="entry name" value="RNA_pol_sigma-70_dom"/>
</dbReference>
<comment type="similarity">
    <text evidence="6">Belongs to the sigma-70 factor family. FliA subfamily.</text>
</comment>
<dbReference type="InterPro" id="IPR012845">
    <property type="entry name" value="RNA_pol_sigma_FliA_WhiG"/>
</dbReference>
<dbReference type="Proteomes" id="UP000184123">
    <property type="component" value="Unassembled WGS sequence"/>
</dbReference>
<dbReference type="InterPro" id="IPR000943">
    <property type="entry name" value="RNA_pol_sigma70"/>
</dbReference>
<keyword evidence="4 6" id="KW-0238">DNA-binding</keyword>
<evidence type="ECO:0000259" key="8">
    <source>
        <dbReference type="PROSITE" id="PS00716"/>
    </source>
</evidence>
<dbReference type="PROSITE" id="PS00716">
    <property type="entry name" value="SIGMA70_2"/>
    <property type="match status" value="1"/>
</dbReference>
<feature type="short sequence motif" description="Interaction with polymerase core subunit RpoC" evidence="6">
    <location>
        <begin position="40"/>
        <end position="43"/>
    </location>
</feature>
<dbReference type="NCBIfam" id="TIGR02479">
    <property type="entry name" value="FliA_WhiG"/>
    <property type="match status" value="1"/>
</dbReference>
<dbReference type="RefSeq" id="WP_073435255.1">
    <property type="nucleotide sequence ID" value="NZ_BJXU01000052.1"/>
</dbReference>
<evidence type="ECO:0000256" key="3">
    <source>
        <dbReference type="ARBA" id="ARBA00023082"/>
    </source>
</evidence>
<dbReference type="SUPFAM" id="SSF88946">
    <property type="entry name" value="Sigma2 domain of RNA polymerase sigma factors"/>
    <property type="match status" value="1"/>
</dbReference>
<evidence type="ECO:0000313" key="9">
    <source>
        <dbReference type="EMBL" id="GEN23673.1"/>
    </source>
</evidence>
<dbReference type="STRING" id="44933.SAMN05660971_02213"/>
<dbReference type="GO" id="GO:0003899">
    <property type="term" value="F:DNA-directed RNA polymerase activity"/>
    <property type="evidence" value="ECO:0007669"/>
    <property type="project" value="InterPro"/>
</dbReference>
<dbReference type="InterPro" id="IPR007630">
    <property type="entry name" value="RNA_pol_sigma70_r4"/>
</dbReference>
<proteinExistence type="inferred from homology"/>
<dbReference type="PRINTS" id="PR00046">
    <property type="entry name" value="SIGMA70FCT"/>
</dbReference>
<evidence type="ECO:0000256" key="2">
    <source>
        <dbReference type="ARBA" id="ARBA00023015"/>
    </source>
</evidence>
<dbReference type="GO" id="GO:0016987">
    <property type="term" value="F:sigma factor activity"/>
    <property type="evidence" value="ECO:0007669"/>
    <property type="project" value="UniProtKB-UniRule"/>
</dbReference>
<dbReference type="Gene3D" id="1.20.140.160">
    <property type="match status" value="1"/>
</dbReference>
<dbReference type="Proteomes" id="UP000321726">
    <property type="component" value="Unassembled WGS sequence"/>
</dbReference>
<feature type="DNA-binding region" description="H-T-H motif" evidence="6">
    <location>
        <begin position="201"/>
        <end position="220"/>
    </location>
</feature>
<feature type="region of interest" description="Sigma-70 factor domain-2" evidence="6">
    <location>
        <begin position="13"/>
        <end position="85"/>
    </location>
</feature>
<organism evidence="10 11">
    <name type="scientific">Halomonas cupida</name>
    <dbReference type="NCBI Taxonomy" id="44933"/>
    <lineage>
        <taxon>Bacteria</taxon>
        <taxon>Pseudomonadati</taxon>
        <taxon>Pseudomonadota</taxon>
        <taxon>Gammaproteobacteria</taxon>
        <taxon>Oceanospirillales</taxon>
        <taxon>Halomonadaceae</taxon>
        <taxon>Halomonas</taxon>
    </lineage>
</organism>
<dbReference type="GO" id="GO:0003677">
    <property type="term" value="F:DNA binding"/>
    <property type="evidence" value="ECO:0007669"/>
    <property type="project" value="UniProtKB-UniRule"/>
</dbReference>
<dbReference type="InterPro" id="IPR013325">
    <property type="entry name" value="RNA_pol_sigma_r2"/>
</dbReference>
<dbReference type="EMBL" id="FRCA01000005">
    <property type="protein sequence ID" value="SHM11930.1"/>
    <property type="molecule type" value="Genomic_DNA"/>
</dbReference>
<evidence type="ECO:0000313" key="10">
    <source>
        <dbReference type="EMBL" id="SHM11930.1"/>
    </source>
</evidence>
<dbReference type="InterPro" id="IPR028617">
    <property type="entry name" value="Sigma70_FliA"/>
</dbReference>
<evidence type="ECO:0000256" key="1">
    <source>
        <dbReference type="ARBA" id="ARBA00022490"/>
    </source>
</evidence>
<accession>A0A1M7G6N6</accession>
<name>A0A1M7G6N6_9GAMM</name>
<dbReference type="Pfam" id="PF04542">
    <property type="entry name" value="Sigma70_r2"/>
    <property type="match status" value="1"/>
</dbReference>
<evidence type="ECO:0000313" key="12">
    <source>
        <dbReference type="Proteomes" id="UP000321726"/>
    </source>
</evidence>
<dbReference type="Gene3D" id="1.10.1740.10">
    <property type="match status" value="1"/>
</dbReference>
<keyword evidence="3 6" id="KW-0731">Sigma factor</keyword>
<reference evidence="10 11" key="1">
    <citation type="submission" date="2016-11" db="EMBL/GenBank/DDBJ databases">
        <authorList>
            <person name="Jaros S."/>
            <person name="Januszkiewicz K."/>
            <person name="Wedrychowicz H."/>
        </authorList>
    </citation>
    <scope>NUCLEOTIDE SEQUENCE [LARGE SCALE GENOMIC DNA]</scope>
    <source>
        <strain evidence="10 11">DSM 4740</strain>
    </source>
</reference>
<reference evidence="9 12" key="2">
    <citation type="submission" date="2019-07" db="EMBL/GenBank/DDBJ databases">
        <title>Whole genome shotgun sequence of Halomonas cupida NBRC 102219.</title>
        <authorList>
            <person name="Hosoyama A."/>
            <person name="Uohara A."/>
            <person name="Ohji S."/>
            <person name="Ichikawa N."/>
        </authorList>
    </citation>
    <scope>NUCLEOTIDE SEQUENCE [LARGE SCALE GENOMIC DNA]</scope>
    <source>
        <strain evidence="9 12">NBRC 102219</strain>
    </source>
</reference>
<dbReference type="SUPFAM" id="SSF88659">
    <property type="entry name" value="Sigma3 and sigma4 domains of RNA polymerase sigma factors"/>
    <property type="match status" value="2"/>
</dbReference>
<keyword evidence="5 6" id="KW-0804">Transcription</keyword>
<evidence type="ECO:0000256" key="5">
    <source>
        <dbReference type="ARBA" id="ARBA00023163"/>
    </source>
</evidence>
<dbReference type="PIRSF" id="PIRSF000770">
    <property type="entry name" value="RNA_pol_sigma-SigE/K"/>
    <property type="match status" value="1"/>
</dbReference>
<dbReference type="AlphaFoldDB" id="A0A1M7G6N6"/>
<comment type="caution">
    <text evidence="6">Lacks conserved residue(s) required for the propagation of feature annotation.</text>
</comment>
<comment type="function">
    <text evidence="6">Sigma factors are initiation factors that promote the attachment of RNA polymerase to specific initiation sites and are then released. This sigma factor controls the expression of flagella-related genes.</text>
</comment>
<dbReference type="HAMAP" id="MF_00962">
    <property type="entry name" value="Sigma70_FliA"/>
    <property type="match status" value="1"/>
</dbReference>
<evidence type="ECO:0000256" key="6">
    <source>
        <dbReference type="HAMAP-Rule" id="MF_00962"/>
    </source>
</evidence>
<feature type="domain" description="RNA polymerase sigma-70" evidence="7">
    <location>
        <begin position="40"/>
        <end position="53"/>
    </location>
</feature>
<feature type="region of interest" description="Sigma-70 factor domain-4" evidence="6">
    <location>
        <begin position="179"/>
        <end position="227"/>
    </location>
</feature>
<dbReference type="InterPro" id="IPR007627">
    <property type="entry name" value="RNA_pol_sigma70_r2"/>
</dbReference>
<evidence type="ECO:0000259" key="7">
    <source>
        <dbReference type="PROSITE" id="PS00715"/>
    </source>
</evidence>
<keyword evidence="1 6" id="KW-0963">Cytoplasm</keyword>
<dbReference type="EMBL" id="BJXU01000052">
    <property type="protein sequence ID" value="GEN23673.1"/>
    <property type="molecule type" value="Genomic_DNA"/>
</dbReference>
<keyword evidence="2 6" id="KW-0805">Transcription regulation</keyword>
<evidence type="ECO:0000313" key="11">
    <source>
        <dbReference type="Proteomes" id="UP000184123"/>
    </source>
</evidence>
<sequence>MYTAQGKLEQHSQIEAYLPMVRRQALALQVRLPAGVDTDDLIQAGMVGLIEALGRYDASQGTQLATFASQRVRGAMLDELRSRDWLPRSVRRQARAVDEATRELQQQLGRPAEEHEIAAALDMDAVTYRQLLGDINNGLLMPFEELLAEGGEHHFSEHVSATPLAELIQDERRESLVEAIAELPEREKLLMALYYQEELNLKEIGAVLGVSESRVCQLHSQAVSRLRGWLSEH</sequence>
<dbReference type="PROSITE" id="PS00715">
    <property type="entry name" value="SIGMA70_1"/>
    <property type="match status" value="1"/>
</dbReference>
<keyword evidence="12" id="KW-1185">Reference proteome</keyword>
<dbReference type="CDD" id="cd06171">
    <property type="entry name" value="Sigma70_r4"/>
    <property type="match status" value="1"/>
</dbReference>
<dbReference type="OrthoDB" id="9799825at2"/>
<dbReference type="NCBIfam" id="NF005413">
    <property type="entry name" value="PRK06986.1"/>
    <property type="match status" value="1"/>
</dbReference>
<protein>
    <recommendedName>
        <fullName evidence="6">RNA polymerase sigma factor FliA</fullName>
    </recommendedName>
    <alternativeName>
        <fullName evidence="6">RNA polymerase sigma factor for flagellar operon</fullName>
    </alternativeName>
    <alternativeName>
        <fullName evidence="6">Sigma F</fullName>
    </alternativeName>
    <alternativeName>
        <fullName evidence="6">Sigma-28</fullName>
    </alternativeName>
</protein>
<dbReference type="GO" id="GO:0006352">
    <property type="term" value="P:DNA-templated transcription initiation"/>
    <property type="evidence" value="ECO:0007669"/>
    <property type="project" value="UniProtKB-UniRule"/>
</dbReference>
<dbReference type="PANTHER" id="PTHR30385:SF7">
    <property type="entry name" value="RNA POLYMERASE SIGMA FACTOR FLIA"/>
    <property type="match status" value="1"/>
</dbReference>
<dbReference type="PANTHER" id="PTHR30385">
    <property type="entry name" value="SIGMA FACTOR F FLAGELLAR"/>
    <property type="match status" value="1"/>
</dbReference>
<dbReference type="Pfam" id="PF04539">
    <property type="entry name" value="Sigma70_r3"/>
    <property type="match status" value="1"/>
</dbReference>
<dbReference type="InterPro" id="IPR007624">
    <property type="entry name" value="RNA_pol_sigma70_r3"/>
</dbReference>
<feature type="domain" description="RNA polymerase sigma-70" evidence="8">
    <location>
        <begin position="200"/>
        <end position="226"/>
    </location>
</feature>
<dbReference type="NCBIfam" id="TIGR02937">
    <property type="entry name" value="sigma70-ECF"/>
    <property type="match status" value="1"/>
</dbReference>